<dbReference type="Proteomes" id="UP000277294">
    <property type="component" value="Unassembled WGS sequence"/>
</dbReference>
<sequence length="101" mass="11503">MGDMGDYWRDVRPAMKEESQRRRSSNRESSSRLLTEAGISFESKNEGSHLIVSGQGAVVDFWPGTGLWIVRGSKERRRGVRQLITRLGGRWPVQAEERANE</sequence>
<dbReference type="AlphaFoldDB" id="A0A3P4B7Q5"/>
<feature type="compositionally biased region" description="Basic and acidic residues" evidence="1">
    <location>
        <begin position="1"/>
        <end position="30"/>
    </location>
</feature>
<name>A0A3P4B7Q5_9BURK</name>
<proteinExistence type="predicted"/>
<evidence type="ECO:0000313" key="3">
    <source>
        <dbReference type="Proteomes" id="UP000277294"/>
    </source>
</evidence>
<keyword evidence="3" id="KW-1185">Reference proteome</keyword>
<dbReference type="OrthoDB" id="2193886at2"/>
<evidence type="ECO:0000313" key="2">
    <source>
        <dbReference type="EMBL" id="VCU72337.1"/>
    </source>
</evidence>
<dbReference type="RefSeq" id="WP_116802366.1">
    <property type="nucleotide sequence ID" value="NZ_UWPJ01000039.1"/>
</dbReference>
<feature type="region of interest" description="Disordered" evidence="1">
    <location>
        <begin position="1"/>
        <end position="32"/>
    </location>
</feature>
<gene>
    <name evidence="2" type="ORF">PIGHUM_04436</name>
</gene>
<accession>A0A3P4B7Q5</accession>
<protein>
    <submittedName>
        <fullName evidence="2">Uncharacterized protein</fullName>
    </submittedName>
</protein>
<organism evidence="2 3">
    <name type="scientific">Pigmentiphaga humi</name>
    <dbReference type="NCBI Taxonomy" id="2478468"/>
    <lineage>
        <taxon>Bacteria</taxon>
        <taxon>Pseudomonadati</taxon>
        <taxon>Pseudomonadota</taxon>
        <taxon>Betaproteobacteria</taxon>
        <taxon>Burkholderiales</taxon>
        <taxon>Alcaligenaceae</taxon>
        <taxon>Pigmentiphaga</taxon>
    </lineage>
</organism>
<evidence type="ECO:0000256" key="1">
    <source>
        <dbReference type="SAM" id="MobiDB-lite"/>
    </source>
</evidence>
<reference evidence="2 3" key="1">
    <citation type="submission" date="2018-10" db="EMBL/GenBank/DDBJ databases">
        <authorList>
            <person name="Criscuolo A."/>
        </authorList>
    </citation>
    <scope>NUCLEOTIDE SEQUENCE [LARGE SCALE GENOMIC DNA]</scope>
    <source>
        <strain evidence="2">DnA1</strain>
    </source>
</reference>
<dbReference type="EMBL" id="UWPJ01000039">
    <property type="protein sequence ID" value="VCU72337.1"/>
    <property type="molecule type" value="Genomic_DNA"/>
</dbReference>